<dbReference type="Proteomes" id="UP001175271">
    <property type="component" value="Unassembled WGS sequence"/>
</dbReference>
<dbReference type="Gene3D" id="3.40.630.60">
    <property type="match status" value="1"/>
</dbReference>
<gene>
    <name evidence="5" type="ORF">QR680_008227</name>
</gene>
<dbReference type="GO" id="GO:0075523">
    <property type="term" value="P:viral translational frameshifting"/>
    <property type="evidence" value="ECO:0007669"/>
    <property type="project" value="UniProtKB-KW"/>
</dbReference>
<accession>A0AA39IFV0</accession>
<dbReference type="AlphaFoldDB" id="A0AA39IFV0"/>
<sequence length="183" mass="20660">MSLVASRQVVSCEQSWTVSPGSWPYQSLWPLRVSLSMGLHGQTCVLVVVVILNPLLDRVQKRRVVPDVPSREYETNFDSLLGLVRGVSDKWCCHMPEKDTIALFLPSNQESSLLSREQFVRLLEYCEDELNCKRVLACFDKNAIDSRHGIPRAFNCIGFNVLAPEHFPAGIDSSNVFAMVYNI</sequence>
<evidence type="ECO:0000256" key="3">
    <source>
        <dbReference type="ARBA" id="ARBA00017712"/>
    </source>
</evidence>
<evidence type="ECO:0000256" key="2">
    <source>
        <dbReference type="ARBA" id="ARBA00011836"/>
    </source>
</evidence>
<dbReference type="GO" id="GO:0005634">
    <property type="term" value="C:nucleus"/>
    <property type="evidence" value="ECO:0007669"/>
    <property type="project" value="TreeGrafter"/>
</dbReference>
<dbReference type="SUPFAM" id="SSF55729">
    <property type="entry name" value="Acyl-CoA N-acyltransferases (Nat)"/>
    <property type="match status" value="1"/>
</dbReference>
<organism evidence="5 6">
    <name type="scientific">Steinernema hermaphroditum</name>
    <dbReference type="NCBI Taxonomy" id="289476"/>
    <lineage>
        <taxon>Eukaryota</taxon>
        <taxon>Metazoa</taxon>
        <taxon>Ecdysozoa</taxon>
        <taxon>Nematoda</taxon>
        <taxon>Chromadorea</taxon>
        <taxon>Rhabditida</taxon>
        <taxon>Tylenchina</taxon>
        <taxon>Panagrolaimomorpha</taxon>
        <taxon>Strongyloidoidea</taxon>
        <taxon>Steinernematidae</taxon>
        <taxon>Steinernema</taxon>
    </lineage>
</organism>
<dbReference type="InterPro" id="IPR038581">
    <property type="entry name" value="ODC_AZ_sf"/>
</dbReference>
<evidence type="ECO:0000256" key="4">
    <source>
        <dbReference type="ARBA" id="ARBA00022758"/>
    </source>
</evidence>
<evidence type="ECO:0000313" key="5">
    <source>
        <dbReference type="EMBL" id="KAK0423595.1"/>
    </source>
</evidence>
<dbReference type="InterPro" id="IPR002993">
    <property type="entry name" value="ODC_AZ"/>
</dbReference>
<keyword evidence="4" id="KW-0688">Ribosomal frameshifting</keyword>
<dbReference type="InterPro" id="IPR016181">
    <property type="entry name" value="Acyl_CoA_acyltransferase"/>
</dbReference>
<dbReference type="PANTHER" id="PTHR10279">
    <property type="entry name" value="ORNITHINE DECARBOXYLASE ANTIZYME"/>
    <property type="match status" value="1"/>
</dbReference>
<dbReference type="EMBL" id="JAUCMV010000001">
    <property type="protein sequence ID" value="KAK0423595.1"/>
    <property type="molecule type" value="Genomic_DNA"/>
</dbReference>
<reference evidence="5" key="1">
    <citation type="submission" date="2023-06" db="EMBL/GenBank/DDBJ databases">
        <title>Genomic analysis of the entomopathogenic nematode Steinernema hermaphroditum.</title>
        <authorList>
            <person name="Schwarz E.M."/>
            <person name="Heppert J.K."/>
            <person name="Baniya A."/>
            <person name="Schwartz H.T."/>
            <person name="Tan C.-H."/>
            <person name="Antoshechkin I."/>
            <person name="Sternberg P.W."/>
            <person name="Goodrich-Blair H."/>
            <person name="Dillman A.R."/>
        </authorList>
    </citation>
    <scope>NUCLEOTIDE SEQUENCE</scope>
    <source>
        <strain evidence="5">PS9179</strain>
        <tissue evidence="5">Whole animal</tissue>
    </source>
</reference>
<protein>
    <recommendedName>
        <fullName evidence="3">Ornithine decarboxylase antizyme</fullName>
    </recommendedName>
</protein>
<comment type="subunit">
    <text evidence="2">Interacts with ODC1 and thereby sterically blocks ODC homodimerization.</text>
</comment>
<evidence type="ECO:0000313" key="6">
    <source>
        <dbReference type="Proteomes" id="UP001175271"/>
    </source>
</evidence>
<dbReference type="GO" id="GO:0045732">
    <property type="term" value="P:positive regulation of protein catabolic process"/>
    <property type="evidence" value="ECO:0007669"/>
    <property type="project" value="TreeGrafter"/>
</dbReference>
<name>A0AA39IFV0_9BILA</name>
<dbReference type="GO" id="GO:0005737">
    <property type="term" value="C:cytoplasm"/>
    <property type="evidence" value="ECO:0007669"/>
    <property type="project" value="TreeGrafter"/>
</dbReference>
<comment type="similarity">
    <text evidence="1">Belongs to the ODC antizyme family.</text>
</comment>
<proteinExistence type="inferred from homology"/>
<keyword evidence="6" id="KW-1185">Reference proteome</keyword>
<comment type="caution">
    <text evidence="5">The sequence shown here is derived from an EMBL/GenBank/DDBJ whole genome shotgun (WGS) entry which is preliminary data.</text>
</comment>
<dbReference type="GO" id="GO:0008073">
    <property type="term" value="F:ornithine decarboxylase inhibitor activity"/>
    <property type="evidence" value="ECO:0007669"/>
    <property type="project" value="InterPro"/>
</dbReference>
<evidence type="ECO:0000256" key="1">
    <source>
        <dbReference type="ARBA" id="ARBA00008796"/>
    </source>
</evidence>
<dbReference type="Pfam" id="PF02100">
    <property type="entry name" value="ODC_AZ"/>
    <property type="match status" value="1"/>
</dbReference>
<dbReference type="PANTHER" id="PTHR10279:SF10">
    <property type="entry name" value="ORNITHINE DECARBOXYLASE ANTIZYME"/>
    <property type="match status" value="1"/>
</dbReference>